<dbReference type="SMART" id="SM00173">
    <property type="entry name" value="RAS"/>
    <property type="match status" value="1"/>
</dbReference>
<dbReference type="PANTHER" id="PTHR45639">
    <property type="entry name" value="HSC70CB, ISOFORM G-RELATED"/>
    <property type="match status" value="1"/>
</dbReference>
<dbReference type="PROSITE" id="PS51419">
    <property type="entry name" value="RAB"/>
    <property type="match status" value="1"/>
</dbReference>
<evidence type="ECO:0000256" key="2">
    <source>
        <dbReference type="ARBA" id="ARBA00022741"/>
    </source>
</evidence>
<dbReference type="Pfam" id="PF05303">
    <property type="entry name" value="GSKIP_dom"/>
    <property type="match status" value="1"/>
</dbReference>
<feature type="region of interest" description="Disordered" evidence="4">
    <location>
        <begin position="30"/>
        <end position="56"/>
    </location>
</feature>
<dbReference type="GO" id="GO:0005525">
    <property type="term" value="F:GTP binding"/>
    <property type="evidence" value="ECO:0007669"/>
    <property type="project" value="InterPro"/>
</dbReference>
<dbReference type="GO" id="GO:0140662">
    <property type="term" value="F:ATP-dependent protein folding chaperone"/>
    <property type="evidence" value="ECO:0007669"/>
    <property type="project" value="InterPro"/>
</dbReference>
<dbReference type="Pfam" id="PF00012">
    <property type="entry name" value="HSP70"/>
    <property type="match status" value="1"/>
</dbReference>
<dbReference type="PRINTS" id="PR00301">
    <property type="entry name" value="HEATSHOCK70"/>
</dbReference>
<protein>
    <recommendedName>
        <fullName evidence="5">GSKIP domain-containing protein</fullName>
    </recommendedName>
</protein>
<keyword evidence="3" id="KW-0067">ATP-binding</keyword>
<dbReference type="InterPro" id="IPR043129">
    <property type="entry name" value="ATPase_NBD"/>
</dbReference>
<feature type="compositionally biased region" description="Basic and acidic residues" evidence="4">
    <location>
        <begin position="905"/>
        <end position="954"/>
    </location>
</feature>
<feature type="compositionally biased region" description="Basic and acidic residues" evidence="4">
    <location>
        <begin position="1239"/>
        <end position="1249"/>
    </location>
</feature>
<dbReference type="Gene3D" id="1.20.1270.10">
    <property type="match status" value="1"/>
</dbReference>
<dbReference type="GO" id="GO:0005524">
    <property type="term" value="F:ATP binding"/>
    <property type="evidence" value="ECO:0007669"/>
    <property type="project" value="UniProtKB-KW"/>
</dbReference>
<evidence type="ECO:0000313" key="6">
    <source>
        <dbReference type="EMBL" id="CAJ0585594.1"/>
    </source>
</evidence>
<dbReference type="SUPFAM" id="SSF100934">
    <property type="entry name" value="Heat shock protein 70kD (HSP70), C-terminal subdomain"/>
    <property type="match status" value="1"/>
</dbReference>
<evidence type="ECO:0000259" key="5">
    <source>
        <dbReference type="Pfam" id="PF05303"/>
    </source>
</evidence>
<dbReference type="InterPro" id="IPR013126">
    <property type="entry name" value="Hsp_70_fam"/>
</dbReference>
<evidence type="ECO:0000256" key="4">
    <source>
        <dbReference type="SAM" id="MobiDB-lite"/>
    </source>
</evidence>
<comment type="similarity">
    <text evidence="1">Belongs to the heat shock protein 70 family.</text>
</comment>
<evidence type="ECO:0000256" key="3">
    <source>
        <dbReference type="ARBA" id="ARBA00022840"/>
    </source>
</evidence>
<dbReference type="Gene3D" id="3.30.30.30">
    <property type="match status" value="1"/>
</dbReference>
<dbReference type="Pfam" id="PF00071">
    <property type="entry name" value="Ras"/>
    <property type="match status" value="1"/>
</dbReference>
<feature type="compositionally biased region" description="Basic and acidic residues" evidence="4">
    <location>
        <begin position="1256"/>
        <end position="1270"/>
    </location>
</feature>
<dbReference type="InterPro" id="IPR001806">
    <property type="entry name" value="Small_GTPase"/>
</dbReference>
<dbReference type="SUPFAM" id="SSF53067">
    <property type="entry name" value="Actin-like ATPase domain"/>
    <property type="match status" value="2"/>
</dbReference>
<dbReference type="PROSITE" id="PS51421">
    <property type="entry name" value="RAS"/>
    <property type="match status" value="1"/>
</dbReference>
<reference evidence="6" key="1">
    <citation type="submission" date="2023-06" db="EMBL/GenBank/DDBJ databases">
        <authorList>
            <person name="Delattre M."/>
        </authorList>
    </citation>
    <scope>NUCLEOTIDE SEQUENCE</scope>
    <source>
        <strain evidence="6">AF72</strain>
    </source>
</reference>
<dbReference type="CDD" id="cd10230">
    <property type="entry name" value="ASKHA_NBD_HSP70_HYOU1"/>
    <property type="match status" value="1"/>
</dbReference>
<feature type="domain" description="GSKIP" evidence="5">
    <location>
        <begin position="69"/>
        <end position="150"/>
    </location>
</feature>
<feature type="compositionally biased region" description="Low complexity" evidence="4">
    <location>
        <begin position="955"/>
        <end position="968"/>
    </location>
</feature>
<dbReference type="Gene3D" id="3.90.640.10">
    <property type="entry name" value="Actin, Chain A, domain 4"/>
    <property type="match status" value="1"/>
</dbReference>
<organism evidence="6 7">
    <name type="scientific">Mesorhabditis spiculigera</name>
    <dbReference type="NCBI Taxonomy" id="96644"/>
    <lineage>
        <taxon>Eukaryota</taxon>
        <taxon>Metazoa</taxon>
        <taxon>Ecdysozoa</taxon>
        <taxon>Nematoda</taxon>
        <taxon>Chromadorea</taxon>
        <taxon>Rhabditida</taxon>
        <taxon>Rhabditina</taxon>
        <taxon>Rhabditomorpha</taxon>
        <taxon>Rhabditoidea</taxon>
        <taxon>Rhabditidae</taxon>
        <taxon>Mesorhabditinae</taxon>
        <taxon>Mesorhabditis</taxon>
    </lineage>
</organism>
<proteinExistence type="inferred from homology"/>
<dbReference type="SUPFAM" id="SSF103107">
    <property type="entry name" value="Hypothetical protein c14orf129, hspc210"/>
    <property type="match status" value="1"/>
</dbReference>
<dbReference type="InterPro" id="IPR005225">
    <property type="entry name" value="Small_GTP-bd"/>
</dbReference>
<evidence type="ECO:0000313" key="7">
    <source>
        <dbReference type="Proteomes" id="UP001177023"/>
    </source>
</evidence>
<dbReference type="NCBIfam" id="TIGR00231">
    <property type="entry name" value="small_GTP"/>
    <property type="match status" value="1"/>
</dbReference>
<comment type="caution">
    <text evidence="6">The sequence shown here is derived from an EMBL/GenBank/DDBJ whole genome shotgun (WGS) entry which is preliminary data.</text>
</comment>
<dbReference type="InterPro" id="IPR029048">
    <property type="entry name" value="HSP70_C_sf"/>
</dbReference>
<feature type="region of interest" description="Disordered" evidence="4">
    <location>
        <begin position="1209"/>
        <end position="1270"/>
    </location>
</feature>
<dbReference type="Gene3D" id="3.40.50.300">
    <property type="entry name" value="P-loop containing nucleotide triphosphate hydrolases"/>
    <property type="match status" value="1"/>
</dbReference>
<keyword evidence="2" id="KW-0547">Nucleotide-binding</keyword>
<feature type="non-terminal residue" evidence="6">
    <location>
        <position position="1270"/>
    </location>
</feature>
<gene>
    <name evidence="6" type="ORF">MSPICULIGERA_LOCUS23608</name>
</gene>
<dbReference type="InterPro" id="IPR023231">
    <property type="entry name" value="GSKIP_dom_sf"/>
</dbReference>
<dbReference type="Gene3D" id="3.30.420.40">
    <property type="match status" value="2"/>
</dbReference>
<dbReference type="SMART" id="SM00174">
    <property type="entry name" value="RHO"/>
    <property type="match status" value="1"/>
</dbReference>
<dbReference type="SMART" id="SM00175">
    <property type="entry name" value="RAB"/>
    <property type="match status" value="1"/>
</dbReference>
<dbReference type="SUPFAM" id="SSF52540">
    <property type="entry name" value="P-loop containing nucleoside triphosphate hydrolases"/>
    <property type="match status" value="1"/>
</dbReference>
<feature type="compositionally biased region" description="Basic and acidic residues" evidence="4">
    <location>
        <begin position="1220"/>
        <end position="1230"/>
    </location>
</feature>
<dbReference type="InterPro" id="IPR029047">
    <property type="entry name" value="HSP70_peptide-bd_sf"/>
</dbReference>
<dbReference type="GO" id="GO:0003924">
    <property type="term" value="F:GTPase activity"/>
    <property type="evidence" value="ECO:0007669"/>
    <property type="project" value="InterPro"/>
</dbReference>
<dbReference type="InterPro" id="IPR027417">
    <property type="entry name" value="P-loop_NTPase"/>
</dbReference>
<feature type="region of interest" description="Disordered" evidence="4">
    <location>
        <begin position="904"/>
        <end position="982"/>
    </location>
</feature>
<dbReference type="InterPro" id="IPR007967">
    <property type="entry name" value="GSKIP_dom"/>
</dbReference>
<dbReference type="AlphaFoldDB" id="A0AA36DD73"/>
<dbReference type="GO" id="GO:0030968">
    <property type="term" value="P:endoplasmic reticulum unfolded protein response"/>
    <property type="evidence" value="ECO:0007669"/>
    <property type="project" value="TreeGrafter"/>
</dbReference>
<dbReference type="PANTHER" id="PTHR45639:SF9">
    <property type="entry name" value="HYPOXIA UP-REGULATED PROTEIN 1"/>
    <property type="match status" value="1"/>
</dbReference>
<dbReference type="Proteomes" id="UP001177023">
    <property type="component" value="Unassembled WGS sequence"/>
</dbReference>
<accession>A0AA36DD73</accession>
<dbReference type="Gene3D" id="3.30.2280.10">
    <property type="entry name" value="Hypothetical protein (hspc210)"/>
    <property type="match status" value="1"/>
</dbReference>
<evidence type="ECO:0000256" key="1">
    <source>
        <dbReference type="ARBA" id="ARBA00007381"/>
    </source>
</evidence>
<dbReference type="GO" id="GO:0034663">
    <property type="term" value="C:endoplasmic reticulum chaperone complex"/>
    <property type="evidence" value="ECO:0007669"/>
    <property type="project" value="TreeGrafter"/>
</dbReference>
<sequence length="1270" mass="142328">MYALAICQVGVEKGISLLLFGVGQQLAMRQDEPSSSDGLGEQVNPPFPDGSHSPKKDTCVNCEPKGLLEEESEAAIKELSFAVTSLCVSEMLPRTENLMFLNLTTKEGTSYCIELTEKGWRIASNRHDCMNGDFRKLDDHIQYFSTLYQLKSMTVFTRKIAVMGFPCVGKSSITLRFVTGEYTDEYETTIEDLHAKKYRFHGQDYSILITDTTGQQEFSLFPNSCSYADGFILVYSIDDRRSFEIVQAIYDKIVDNVGDVQLPIVVVGNKTDLKANRVVSREEGQMLANKWNAVFVETSAKENLINADNKKSSKSERNRASTGEFIFDSVLRQIEQSKGNLKNLQPMIIEKKYGQGFAAMSVDFGSKFIKVGLVKPGVPMEIVLNKESRRKTPAIIHMRNGERAFGDPALALAVRYPSTVYGNLIDLVAKELDHPLVQQYLADYPHLKLVAHANRSTVAVPFGEETYSIESVLAMILSNARDATEAFADQSVKDAVISVPVFFNQAERQAIVNAAKIAKLNLLQLINDGTAAGLGYGVFRRKEITEKPQRLLIYDMGAAKTTATLLEYKVAKDKKGYKEPHMTVLGVGFDRTLGGEVVTLRLRELLIKKFRENYKTKEDVTTNQKALAKIYKEAERVKQVLSANADHYAQIESVHEDVDMRVKVTRDELNILIADLEPRIGKPVLDALDMAGLTMEQVDQVVLMGAGTRTPKVQEVLQLAIGGKELGRFLNTDEAIAMGGLYQAAHLSKGFKVKTFHVEDLQLYPILVHFTSIQKDEKSGVATEKAIKKPIFGYKSIFPTSRKVMSFTSHDDDFSFGLHYGDLSHFSEEQRKLTGSGQINEVSIKGLKAALEEKLNEDNEFKGVKAAFSMDYSGVVQIEGAEAIIEKKSKGVVESLTNTITGFFSKDDKKEEGEPTEEKADEKPQADTQDSEEKKEEEKPATEEKTEDNKDTAEKNSTTTEETKSGGNATAEEKKKKEVPAIVKVKLTVEQNRLDSKPVDLEERKASIAILEKFEKEEKLRAERHHAENELESYAFEASLLPEEEIFIEHSTEAEREKIIEETKKVRTWLEDETDPTTPTGDFKQNYHKIKDLVTPVKKRIDETQNRPAALEDLEKLVNTTMTLVSMTRANITETTSTDDEKEVKALHEEVNAFDGKVDKLVKWLLEKKEAQAMLAQNEDSVLKTEDLKNKASALQRAFTQHFQKMTKLTQNVEKARKKAEREAKKKEEAEAAAATETETPKPEGEKVTTNDSEVPTEKPETEEPQKSEL</sequence>
<dbReference type="FunFam" id="3.90.640.10:FF:000004">
    <property type="entry name" value="Heat shock 70 kDa protein 4"/>
    <property type="match status" value="1"/>
</dbReference>
<dbReference type="EMBL" id="CATQJA010002706">
    <property type="protein sequence ID" value="CAJ0585594.1"/>
    <property type="molecule type" value="Genomic_DNA"/>
</dbReference>
<keyword evidence="7" id="KW-1185">Reference proteome</keyword>
<name>A0AA36DD73_9BILA</name>
<dbReference type="Gene3D" id="2.60.34.10">
    <property type="entry name" value="Substrate Binding Domain Of DNAk, Chain A, domain 1"/>
    <property type="match status" value="1"/>
</dbReference>